<keyword evidence="4" id="KW-1185">Reference proteome</keyword>
<proteinExistence type="predicted"/>
<dbReference type="Proteomes" id="UP001306119">
    <property type="component" value="Unassembled WGS sequence"/>
</dbReference>
<evidence type="ECO:0000313" key="4">
    <source>
        <dbReference type="Proteomes" id="UP001306119"/>
    </source>
</evidence>
<dbReference type="RefSeq" id="WP_080174265.1">
    <property type="nucleotide sequence ID" value="NZ_AP024854.1"/>
</dbReference>
<organism evidence="2 3">
    <name type="scientific">Photobacterium toruni</name>
    <dbReference type="NCBI Taxonomy" id="1935446"/>
    <lineage>
        <taxon>Bacteria</taxon>
        <taxon>Pseudomonadati</taxon>
        <taxon>Pseudomonadota</taxon>
        <taxon>Gammaproteobacteria</taxon>
        <taxon>Vibrionales</taxon>
        <taxon>Vibrionaceae</taxon>
        <taxon>Photobacterium</taxon>
    </lineage>
</organism>
<gene>
    <name evidence="2" type="ORF">CZ814_01400</name>
    <name evidence="1" type="ORF">VXS06_12090</name>
</gene>
<reference evidence="2 3" key="1">
    <citation type="submission" date="2017-02" db="EMBL/GenBank/DDBJ databases">
        <authorList>
            <person name="Peterson S.W."/>
        </authorList>
    </citation>
    <scope>NUCLEOTIDE SEQUENCE [LARGE SCALE GENOMIC DNA]</scope>
    <source>
        <strain evidence="2 3">CECT 9189</strain>
    </source>
</reference>
<evidence type="ECO:0000313" key="3">
    <source>
        <dbReference type="Proteomes" id="UP000191116"/>
    </source>
</evidence>
<dbReference type="AlphaFoldDB" id="A0A1T4RWY8"/>
<sequence length="110" mass="12915">MPTWIIVVLCLLLLLALSYFVYNYRRHILGIDAPEKKIEVQILDKQSNRIIGAQPGEEDEEYWFYVQPLAGGPKREFMIGIHYYHALNPGDKGMMTYRGQQFIHFALQRQ</sequence>
<evidence type="ECO:0000313" key="1">
    <source>
        <dbReference type="EMBL" id="MEC6832498.1"/>
    </source>
</evidence>
<protein>
    <submittedName>
        <fullName evidence="1">DUF2500 domain-containing protein</fullName>
    </submittedName>
</protein>
<reference evidence="1 4" key="2">
    <citation type="submission" date="2024-01" db="EMBL/GenBank/DDBJ databases">
        <title>Active colonisers of the gastrointestinal tract of Atlantic salmon farmed in a warm water region.</title>
        <authorList>
            <person name="Bowman J.P."/>
        </authorList>
    </citation>
    <scope>NUCLEOTIDE SEQUENCE [LARGE SCALE GENOMIC DNA]</scope>
    <source>
        <strain evidence="1 4">S3MW1</strain>
    </source>
</reference>
<dbReference type="Pfam" id="PF10694">
    <property type="entry name" value="DUF2500"/>
    <property type="match status" value="1"/>
</dbReference>
<dbReference type="Proteomes" id="UP000191116">
    <property type="component" value="Unassembled WGS sequence"/>
</dbReference>
<dbReference type="InterPro" id="IPR019635">
    <property type="entry name" value="DUF2500"/>
</dbReference>
<dbReference type="OrthoDB" id="5917531at2"/>
<dbReference type="EMBL" id="FUWP01000005">
    <property type="protein sequence ID" value="SKA20258.1"/>
    <property type="molecule type" value="Genomic_DNA"/>
</dbReference>
<dbReference type="EMBL" id="JAYXUG010000009">
    <property type="protein sequence ID" value="MEC6832498.1"/>
    <property type="molecule type" value="Genomic_DNA"/>
</dbReference>
<accession>A0A1T4RWY8</accession>
<dbReference type="Gene3D" id="2.40.50.660">
    <property type="match status" value="1"/>
</dbReference>
<evidence type="ECO:0000313" key="2">
    <source>
        <dbReference type="EMBL" id="SKA20258.1"/>
    </source>
</evidence>
<name>A0A1T4RWY8_9GAMM</name>